<evidence type="ECO:0000313" key="1">
    <source>
        <dbReference type="EMBL" id="RHW18292.1"/>
    </source>
</evidence>
<keyword evidence="2" id="KW-1185">Reference proteome</keyword>
<dbReference type="Proteomes" id="UP000266693">
    <property type="component" value="Unassembled WGS sequence"/>
</dbReference>
<accession>A0A396RSG5</accession>
<dbReference type="EMBL" id="QWLV01000002">
    <property type="protein sequence ID" value="RHW18292.1"/>
    <property type="molecule type" value="Genomic_DNA"/>
</dbReference>
<reference evidence="1 2" key="1">
    <citation type="submission" date="2018-08" db="EMBL/GenBank/DDBJ databases">
        <title>The multiple taxonomic identification of Sphingomonas gilva.</title>
        <authorList>
            <person name="Zhu D."/>
            <person name="Zheng S."/>
        </authorList>
    </citation>
    <scope>NUCLEOTIDE SEQUENCE [LARGE SCALE GENOMIC DNA]</scope>
    <source>
        <strain evidence="1 2">ZDH117</strain>
    </source>
</reference>
<name>A0A396RSG5_9SPHN</name>
<sequence>MDHIEAKTQHQALALLGVRDTGTTIGLLQLCSELQHAGILGADAVERIKDAIVSDISLSCPRSRARAEYALDIRHRIDGLMQH</sequence>
<comment type="caution">
    <text evidence="1">The sequence shown here is derived from an EMBL/GenBank/DDBJ whole genome shotgun (WGS) entry which is preliminary data.</text>
</comment>
<protein>
    <submittedName>
        <fullName evidence="1">Uncharacterized protein</fullName>
    </submittedName>
</protein>
<dbReference type="OrthoDB" id="7507045at2"/>
<dbReference type="RefSeq" id="WP_118863481.1">
    <property type="nucleotide sequence ID" value="NZ_QWLV01000002.1"/>
</dbReference>
<organism evidence="1 2">
    <name type="scientific">Sphingomonas gilva</name>
    <dbReference type="NCBI Taxonomy" id="2305907"/>
    <lineage>
        <taxon>Bacteria</taxon>
        <taxon>Pseudomonadati</taxon>
        <taxon>Pseudomonadota</taxon>
        <taxon>Alphaproteobacteria</taxon>
        <taxon>Sphingomonadales</taxon>
        <taxon>Sphingomonadaceae</taxon>
        <taxon>Sphingomonas</taxon>
    </lineage>
</organism>
<dbReference type="AlphaFoldDB" id="A0A396RSG5"/>
<evidence type="ECO:0000313" key="2">
    <source>
        <dbReference type="Proteomes" id="UP000266693"/>
    </source>
</evidence>
<gene>
    <name evidence="1" type="ORF">D1610_07425</name>
</gene>
<proteinExistence type="predicted"/>